<dbReference type="Pfam" id="PF04149">
    <property type="entry name" value="DUF397"/>
    <property type="match status" value="1"/>
</dbReference>
<feature type="region of interest" description="Disordered" evidence="1">
    <location>
        <begin position="1"/>
        <end position="20"/>
    </location>
</feature>
<organism evidence="3 4">
    <name type="scientific">Micromonospora maritima</name>
    <dbReference type="NCBI Taxonomy" id="986711"/>
    <lineage>
        <taxon>Bacteria</taxon>
        <taxon>Bacillati</taxon>
        <taxon>Actinomycetota</taxon>
        <taxon>Actinomycetes</taxon>
        <taxon>Micromonosporales</taxon>
        <taxon>Micromonosporaceae</taxon>
        <taxon>Micromonospora</taxon>
    </lineage>
</organism>
<gene>
    <name evidence="3" type="ORF">ACIBP4_24545</name>
</gene>
<proteinExistence type="predicted"/>
<comment type="caution">
    <text evidence="3">The sequence shown here is derived from an EMBL/GenBank/DDBJ whole genome shotgun (WGS) entry which is preliminary data.</text>
</comment>
<sequence>MEPNVWRKSSRSGSNGQCTEVKDTGVDVLVRDSKNPSGPMLAFTRDEWRAFVDGVRAGEFDITN</sequence>
<evidence type="ECO:0000313" key="4">
    <source>
        <dbReference type="Proteomes" id="UP001612812"/>
    </source>
</evidence>
<dbReference type="EMBL" id="JBITLE010000012">
    <property type="protein sequence ID" value="MFI7265457.1"/>
    <property type="molecule type" value="Genomic_DNA"/>
</dbReference>
<dbReference type="InterPro" id="IPR007278">
    <property type="entry name" value="DUF397"/>
</dbReference>
<evidence type="ECO:0000313" key="3">
    <source>
        <dbReference type="EMBL" id="MFI7265457.1"/>
    </source>
</evidence>
<keyword evidence="4" id="KW-1185">Reference proteome</keyword>
<dbReference type="RefSeq" id="WP_396771182.1">
    <property type="nucleotide sequence ID" value="NZ_JBITLA010000014.1"/>
</dbReference>
<reference evidence="3 4" key="1">
    <citation type="submission" date="2024-10" db="EMBL/GenBank/DDBJ databases">
        <title>The Natural Products Discovery Center: Release of the First 8490 Sequenced Strains for Exploring Actinobacteria Biosynthetic Diversity.</title>
        <authorList>
            <person name="Kalkreuter E."/>
            <person name="Kautsar S.A."/>
            <person name="Yang D."/>
            <person name="Bader C.D."/>
            <person name="Teijaro C.N."/>
            <person name="Fluegel L."/>
            <person name="Davis C.M."/>
            <person name="Simpson J.R."/>
            <person name="Lauterbach L."/>
            <person name="Steele A.D."/>
            <person name="Gui C."/>
            <person name="Meng S."/>
            <person name="Li G."/>
            <person name="Viehrig K."/>
            <person name="Ye F."/>
            <person name="Su P."/>
            <person name="Kiefer A.F."/>
            <person name="Nichols A."/>
            <person name="Cepeda A.J."/>
            <person name="Yan W."/>
            <person name="Fan B."/>
            <person name="Jiang Y."/>
            <person name="Adhikari A."/>
            <person name="Zheng C.-J."/>
            <person name="Schuster L."/>
            <person name="Cowan T.M."/>
            <person name="Smanski M.J."/>
            <person name="Chevrette M.G."/>
            <person name="De Carvalho L.P.S."/>
            <person name="Shen B."/>
        </authorList>
    </citation>
    <scope>NUCLEOTIDE SEQUENCE [LARGE SCALE GENOMIC DNA]</scope>
    <source>
        <strain evidence="3 4">NPDC049845</strain>
    </source>
</reference>
<evidence type="ECO:0000256" key="1">
    <source>
        <dbReference type="SAM" id="MobiDB-lite"/>
    </source>
</evidence>
<feature type="domain" description="DUF397" evidence="2">
    <location>
        <begin position="5"/>
        <end position="56"/>
    </location>
</feature>
<dbReference type="Proteomes" id="UP001612812">
    <property type="component" value="Unassembled WGS sequence"/>
</dbReference>
<name>A0ABW7ZTL3_9ACTN</name>
<accession>A0ABW7ZTL3</accession>
<evidence type="ECO:0000259" key="2">
    <source>
        <dbReference type="Pfam" id="PF04149"/>
    </source>
</evidence>
<protein>
    <submittedName>
        <fullName evidence="3">DUF397 domain-containing protein</fullName>
    </submittedName>
</protein>